<proteinExistence type="predicted"/>
<dbReference type="AlphaFoldDB" id="A0A2J6SRI9"/>
<dbReference type="RefSeq" id="XP_024730217.1">
    <property type="nucleotide sequence ID" value="XM_024883877.1"/>
</dbReference>
<evidence type="ECO:0000313" key="2">
    <source>
        <dbReference type="Proteomes" id="UP000235371"/>
    </source>
</evidence>
<organism evidence="1 2">
    <name type="scientific">Hyaloscypha bicolor E</name>
    <dbReference type="NCBI Taxonomy" id="1095630"/>
    <lineage>
        <taxon>Eukaryota</taxon>
        <taxon>Fungi</taxon>
        <taxon>Dikarya</taxon>
        <taxon>Ascomycota</taxon>
        <taxon>Pezizomycotina</taxon>
        <taxon>Leotiomycetes</taxon>
        <taxon>Helotiales</taxon>
        <taxon>Hyaloscyphaceae</taxon>
        <taxon>Hyaloscypha</taxon>
        <taxon>Hyaloscypha bicolor</taxon>
    </lineage>
</organism>
<keyword evidence="2" id="KW-1185">Reference proteome</keyword>
<accession>A0A2J6SRI9</accession>
<gene>
    <name evidence="1" type="ORF">K444DRAFT_635539</name>
</gene>
<dbReference type="Proteomes" id="UP000235371">
    <property type="component" value="Unassembled WGS sequence"/>
</dbReference>
<name>A0A2J6SRI9_9HELO</name>
<dbReference type="EMBL" id="KZ613887">
    <property type="protein sequence ID" value="PMD53313.1"/>
    <property type="molecule type" value="Genomic_DNA"/>
</dbReference>
<reference evidence="1 2" key="1">
    <citation type="submission" date="2016-04" db="EMBL/GenBank/DDBJ databases">
        <title>A degradative enzymes factory behind the ericoid mycorrhizal symbiosis.</title>
        <authorList>
            <consortium name="DOE Joint Genome Institute"/>
            <person name="Martino E."/>
            <person name="Morin E."/>
            <person name="Grelet G."/>
            <person name="Kuo A."/>
            <person name="Kohler A."/>
            <person name="Daghino S."/>
            <person name="Barry K."/>
            <person name="Choi C."/>
            <person name="Cichocki N."/>
            <person name="Clum A."/>
            <person name="Copeland A."/>
            <person name="Hainaut M."/>
            <person name="Haridas S."/>
            <person name="Labutti K."/>
            <person name="Lindquist E."/>
            <person name="Lipzen A."/>
            <person name="Khouja H.-R."/>
            <person name="Murat C."/>
            <person name="Ohm R."/>
            <person name="Olson A."/>
            <person name="Spatafora J."/>
            <person name="Veneault-Fourrey C."/>
            <person name="Henrissat B."/>
            <person name="Grigoriev I."/>
            <person name="Martin F."/>
            <person name="Perotto S."/>
        </authorList>
    </citation>
    <scope>NUCLEOTIDE SEQUENCE [LARGE SCALE GENOMIC DNA]</scope>
    <source>
        <strain evidence="1 2">E</strain>
    </source>
</reference>
<evidence type="ECO:0000313" key="1">
    <source>
        <dbReference type="EMBL" id="PMD53313.1"/>
    </source>
</evidence>
<dbReference type="GeneID" id="36591954"/>
<dbReference type="OrthoDB" id="3464941at2759"/>
<dbReference type="InParanoid" id="A0A2J6SRI9"/>
<protein>
    <submittedName>
        <fullName evidence="1">Uncharacterized protein</fullName>
    </submittedName>
</protein>
<sequence length="212" mass="23673">MPGSSFLLPFNPTLFEEEERVSISTLEEKKASTLMPIVEALKPPVKEFADKVLKYSSVERIWEEETRLDETAGGLTELGTTIEAHFAALGALYRKLIFNVLEFHGSKSVERDVDILRAVNANSDGVGEIYRLLTHMRELQESYAGNLLALDPILVDKESEMKGAKPNEVMQSYIAKAMLLVQPGIQETVTDEFAAKANRMKVDGSVIRKLRT</sequence>